<evidence type="ECO:0000313" key="3">
    <source>
        <dbReference type="Proteomes" id="UP001176941"/>
    </source>
</evidence>
<dbReference type="EMBL" id="OX459938">
    <property type="protein sequence ID" value="CAI9160928.1"/>
    <property type="molecule type" value="Genomic_DNA"/>
</dbReference>
<feature type="compositionally biased region" description="Basic and acidic residues" evidence="1">
    <location>
        <begin position="18"/>
        <end position="29"/>
    </location>
</feature>
<keyword evidence="3" id="KW-1185">Reference proteome</keyword>
<evidence type="ECO:0000313" key="2">
    <source>
        <dbReference type="EMBL" id="CAI9160928.1"/>
    </source>
</evidence>
<dbReference type="Proteomes" id="UP001176941">
    <property type="component" value="Chromosome 2"/>
</dbReference>
<feature type="compositionally biased region" description="Basic residues" evidence="1">
    <location>
        <begin position="1"/>
        <end position="11"/>
    </location>
</feature>
<reference evidence="2" key="1">
    <citation type="submission" date="2023-04" db="EMBL/GenBank/DDBJ databases">
        <authorList>
            <consortium name="ELIXIR-Norway"/>
        </authorList>
    </citation>
    <scope>NUCLEOTIDE SEQUENCE [LARGE SCALE GENOMIC DNA]</scope>
</reference>
<accession>A0ABN8YH93</accession>
<evidence type="ECO:0000256" key="1">
    <source>
        <dbReference type="SAM" id="MobiDB-lite"/>
    </source>
</evidence>
<feature type="region of interest" description="Disordered" evidence="1">
    <location>
        <begin position="1"/>
        <end position="37"/>
    </location>
</feature>
<gene>
    <name evidence="2" type="ORF">MRATA1EN1_LOCUS9890</name>
</gene>
<protein>
    <submittedName>
        <fullName evidence="2">Uncharacterized protein</fullName>
    </submittedName>
</protein>
<organism evidence="2 3">
    <name type="scientific">Rangifer tarandus platyrhynchus</name>
    <name type="common">Svalbard reindeer</name>
    <dbReference type="NCBI Taxonomy" id="3082113"/>
    <lineage>
        <taxon>Eukaryota</taxon>
        <taxon>Metazoa</taxon>
        <taxon>Chordata</taxon>
        <taxon>Craniata</taxon>
        <taxon>Vertebrata</taxon>
        <taxon>Euteleostomi</taxon>
        <taxon>Mammalia</taxon>
        <taxon>Eutheria</taxon>
        <taxon>Laurasiatheria</taxon>
        <taxon>Artiodactyla</taxon>
        <taxon>Ruminantia</taxon>
        <taxon>Pecora</taxon>
        <taxon>Cervidae</taxon>
        <taxon>Odocoileinae</taxon>
        <taxon>Rangifer</taxon>
    </lineage>
</organism>
<proteinExistence type="predicted"/>
<sequence>MMAAGRRRRRPFPPAAEDLGRPRGNEGRMQRANSRVATSLGFQTAQRFAAVGAELYGRRKSLWKWERAGPAPRYEAAVGFLCLDCEARAGGGATALGPDVGGEGAWGRRDDARLALCGLRAAADFAERVGREIVRLR</sequence>
<name>A0ABN8YH93_RANTA</name>